<accession>A0AA35X349</accession>
<feature type="non-terminal residue" evidence="1">
    <location>
        <position position="57"/>
    </location>
</feature>
<evidence type="ECO:0000313" key="2">
    <source>
        <dbReference type="Proteomes" id="UP001174909"/>
    </source>
</evidence>
<dbReference type="EMBL" id="CASHTH010002861">
    <property type="protein sequence ID" value="CAI8036325.1"/>
    <property type="molecule type" value="Genomic_DNA"/>
</dbReference>
<dbReference type="Proteomes" id="UP001174909">
    <property type="component" value="Unassembled WGS sequence"/>
</dbReference>
<comment type="caution">
    <text evidence="1">The sequence shown here is derived from an EMBL/GenBank/DDBJ whole genome shotgun (WGS) entry which is preliminary data.</text>
</comment>
<dbReference type="AlphaFoldDB" id="A0AA35X349"/>
<protein>
    <submittedName>
        <fullName evidence="1">Uncharacterized protein</fullName>
    </submittedName>
</protein>
<proteinExistence type="predicted"/>
<reference evidence="1" key="1">
    <citation type="submission" date="2023-03" db="EMBL/GenBank/DDBJ databases">
        <authorList>
            <person name="Steffen K."/>
            <person name="Cardenas P."/>
        </authorList>
    </citation>
    <scope>NUCLEOTIDE SEQUENCE</scope>
</reference>
<keyword evidence="2" id="KW-1185">Reference proteome</keyword>
<name>A0AA35X349_GEOBA</name>
<evidence type="ECO:0000313" key="1">
    <source>
        <dbReference type="EMBL" id="CAI8036325.1"/>
    </source>
</evidence>
<organism evidence="1 2">
    <name type="scientific">Geodia barretti</name>
    <name type="common">Barrett's horny sponge</name>
    <dbReference type="NCBI Taxonomy" id="519541"/>
    <lineage>
        <taxon>Eukaryota</taxon>
        <taxon>Metazoa</taxon>
        <taxon>Porifera</taxon>
        <taxon>Demospongiae</taxon>
        <taxon>Heteroscleromorpha</taxon>
        <taxon>Tetractinellida</taxon>
        <taxon>Astrophorina</taxon>
        <taxon>Geodiidae</taxon>
        <taxon>Geodia</taxon>
    </lineage>
</organism>
<gene>
    <name evidence="1" type="ORF">GBAR_LOCUS20358</name>
</gene>
<sequence>ACEGFSVAVHNRHLGDSLRKVHGCSNQVLFNNAGYDPDSLFFTTCIVVSVAQQHRCL</sequence>